<feature type="non-terminal residue" evidence="1">
    <location>
        <position position="1"/>
    </location>
</feature>
<reference evidence="1 2" key="1">
    <citation type="journal article" date="2018" name="PLoS ONE">
        <title>The draft genome of Kipferlia bialata reveals reductive genome evolution in fornicate parasites.</title>
        <authorList>
            <person name="Tanifuji G."/>
            <person name="Takabayashi S."/>
            <person name="Kume K."/>
            <person name="Takagi M."/>
            <person name="Nakayama T."/>
            <person name="Kamikawa R."/>
            <person name="Inagaki Y."/>
            <person name="Hashimoto T."/>
        </authorList>
    </citation>
    <scope>NUCLEOTIDE SEQUENCE [LARGE SCALE GENOMIC DNA]</scope>
    <source>
        <strain evidence="1">NY0173</strain>
    </source>
</reference>
<gene>
    <name evidence="1" type="ORF">KIPB_011898</name>
</gene>
<dbReference type="AlphaFoldDB" id="A0A9K3D6F6"/>
<evidence type="ECO:0000313" key="1">
    <source>
        <dbReference type="EMBL" id="GIQ89432.1"/>
    </source>
</evidence>
<evidence type="ECO:0000313" key="2">
    <source>
        <dbReference type="Proteomes" id="UP000265618"/>
    </source>
</evidence>
<dbReference type="Proteomes" id="UP000265618">
    <property type="component" value="Unassembled WGS sequence"/>
</dbReference>
<organism evidence="1 2">
    <name type="scientific">Kipferlia bialata</name>
    <dbReference type="NCBI Taxonomy" id="797122"/>
    <lineage>
        <taxon>Eukaryota</taxon>
        <taxon>Metamonada</taxon>
        <taxon>Carpediemonas-like organisms</taxon>
        <taxon>Kipferlia</taxon>
    </lineage>
</organism>
<comment type="caution">
    <text evidence="1">The sequence shown here is derived from an EMBL/GenBank/DDBJ whole genome shotgun (WGS) entry which is preliminary data.</text>
</comment>
<dbReference type="EMBL" id="BDIP01005037">
    <property type="protein sequence ID" value="GIQ89432.1"/>
    <property type="molecule type" value="Genomic_DNA"/>
</dbReference>
<name>A0A9K3D6F6_9EUKA</name>
<protein>
    <submittedName>
        <fullName evidence="1">Uncharacterized protein</fullName>
    </submittedName>
</protein>
<keyword evidence="2" id="KW-1185">Reference proteome</keyword>
<proteinExistence type="predicted"/>
<sequence>MEHGQNDWQNIQGVIRSSFLKLNDVIQVQSTQLSHLGDVVDELRQENAELRASIRANSLTLRASSDSGQRLSQLSEAIADVRERVSTRPSKRSVVAALQRKVDAADLAALNDSMALLSQEQDRLKAQYSALASALDAKPDAEAVNDVL</sequence>
<accession>A0A9K3D6F6</accession>